<dbReference type="InParanoid" id="C5KYN4"/>
<name>C5KYN4_PERM5</name>
<dbReference type="RefSeq" id="XP_002778617.1">
    <property type="nucleotide sequence ID" value="XM_002778571.1"/>
</dbReference>
<dbReference type="GeneID" id="9038262"/>
<dbReference type="Proteomes" id="UP000007800">
    <property type="component" value="Unassembled WGS sequence"/>
</dbReference>
<gene>
    <name evidence="1" type="ORF">Pmar_PMAR016260</name>
</gene>
<reference evidence="1 2" key="1">
    <citation type="submission" date="2008-07" db="EMBL/GenBank/DDBJ databases">
        <authorList>
            <person name="El-Sayed N."/>
            <person name="Caler E."/>
            <person name="Inman J."/>
            <person name="Amedeo P."/>
            <person name="Hass B."/>
            <person name="Wortman J."/>
        </authorList>
    </citation>
    <scope>NUCLEOTIDE SEQUENCE [LARGE SCALE GENOMIC DNA]</scope>
    <source>
        <strain evidence="2">ATCC 50983 / TXsc</strain>
    </source>
</reference>
<evidence type="ECO:0000313" key="2">
    <source>
        <dbReference type="Proteomes" id="UP000007800"/>
    </source>
</evidence>
<protein>
    <submittedName>
        <fullName evidence="1">Uncharacterized protein</fullName>
    </submittedName>
</protein>
<dbReference type="EMBL" id="GG677447">
    <property type="protein sequence ID" value="EER10412.1"/>
    <property type="molecule type" value="Genomic_DNA"/>
</dbReference>
<organism evidence="2">
    <name type="scientific">Perkinsus marinus (strain ATCC 50983 / TXsc)</name>
    <dbReference type="NCBI Taxonomy" id="423536"/>
    <lineage>
        <taxon>Eukaryota</taxon>
        <taxon>Sar</taxon>
        <taxon>Alveolata</taxon>
        <taxon>Perkinsozoa</taxon>
        <taxon>Perkinsea</taxon>
        <taxon>Perkinsida</taxon>
        <taxon>Perkinsidae</taxon>
        <taxon>Perkinsus</taxon>
    </lineage>
</organism>
<dbReference type="OrthoDB" id="10490459at2759"/>
<sequence>MPSTNHCLSLGTQDNLGPRNYQEASIGPLSYTVHSKWRHMSLLLLAIVVQTALGNPEPFHVSADYPAGCRGGPGPGEKSSIIHLVESSCIYNMRGVTADGVQKNAAGIILNSNMPGSYGTMYINITITSPPGEPSDILVETHGRVNMGFGNESRYFWWNPAASASQGRFSGKRALFPIEAVDFASFPDDKGMLVARAHMLLIIDACNIIDLAFGRTA</sequence>
<dbReference type="AlphaFoldDB" id="C5KYN4"/>
<keyword evidence="2" id="KW-1185">Reference proteome</keyword>
<accession>C5KYN4</accession>
<proteinExistence type="predicted"/>
<evidence type="ECO:0000313" key="1">
    <source>
        <dbReference type="EMBL" id="EER10412.1"/>
    </source>
</evidence>